<dbReference type="EMBL" id="CBXE010000107">
    <property type="protein sequence ID" value="CDL84508.1"/>
    <property type="molecule type" value="Genomic_DNA"/>
</dbReference>
<protein>
    <submittedName>
        <fullName evidence="1">Uncharacterized protein</fullName>
    </submittedName>
</protein>
<accession>W1J378</accession>
<sequence length="58" mass="6545">MSCHLKDYFSGEKLAPENGGSESRLLAEQTTELIEYLTVNLMQINSNSLLRDLQRAES</sequence>
<name>W1J378_9GAMM</name>
<proteinExistence type="predicted"/>
<reference evidence="1 2" key="1">
    <citation type="submission" date="2013-11" db="EMBL/GenBank/DDBJ databases">
        <title>Draft genome sequence and annotation of the entomopathogenic bacterium, Xenorhabdus cabanillasi strain JM26.</title>
        <authorList>
            <person name="Gualtieri M."/>
            <person name="Ogier J.C."/>
            <person name="Pages S."/>
            <person name="Givaudan A."/>
            <person name="Gaudriault S."/>
        </authorList>
    </citation>
    <scope>NUCLEOTIDE SEQUENCE [LARGE SCALE GENOMIC DNA]</scope>
    <source>
        <strain evidence="1 2">JM26</strain>
    </source>
</reference>
<organism evidence="1 2">
    <name type="scientific">Xenorhabdus cabanillasii JM26</name>
    <dbReference type="NCBI Taxonomy" id="1427517"/>
    <lineage>
        <taxon>Bacteria</taxon>
        <taxon>Pseudomonadati</taxon>
        <taxon>Pseudomonadota</taxon>
        <taxon>Gammaproteobacteria</taxon>
        <taxon>Enterobacterales</taxon>
        <taxon>Morganellaceae</taxon>
        <taxon>Xenorhabdus</taxon>
    </lineage>
</organism>
<comment type="caution">
    <text evidence="1">The sequence shown here is derived from an EMBL/GenBank/DDBJ whole genome shotgun (WGS) entry which is preliminary data.</text>
</comment>
<evidence type="ECO:0000313" key="1">
    <source>
        <dbReference type="EMBL" id="CDL84508.1"/>
    </source>
</evidence>
<dbReference type="AlphaFoldDB" id="W1J378"/>
<dbReference type="Proteomes" id="UP000019197">
    <property type="component" value="Unassembled WGS sequence"/>
</dbReference>
<gene>
    <name evidence="1" type="ORF">XCR1_1950001</name>
</gene>
<evidence type="ECO:0000313" key="2">
    <source>
        <dbReference type="Proteomes" id="UP000019197"/>
    </source>
</evidence>